<dbReference type="InterPro" id="IPR001647">
    <property type="entry name" value="HTH_TetR"/>
</dbReference>
<dbReference type="InterPro" id="IPR009057">
    <property type="entry name" value="Homeodomain-like_sf"/>
</dbReference>
<dbReference type="GO" id="GO:0003700">
    <property type="term" value="F:DNA-binding transcription factor activity"/>
    <property type="evidence" value="ECO:0007669"/>
    <property type="project" value="TreeGrafter"/>
</dbReference>
<gene>
    <name evidence="6" type="ORF">H7I41_10905</name>
</gene>
<dbReference type="SUPFAM" id="SSF46689">
    <property type="entry name" value="Homeodomain-like"/>
    <property type="match status" value="1"/>
</dbReference>
<evidence type="ECO:0000256" key="3">
    <source>
        <dbReference type="ARBA" id="ARBA00023163"/>
    </source>
</evidence>
<evidence type="ECO:0000313" key="7">
    <source>
        <dbReference type="Proteomes" id="UP001140293"/>
    </source>
</evidence>
<evidence type="ECO:0000256" key="4">
    <source>
        <dbReference type="PROSITE-ProRule" id="PRU00335"/>
    </source>
</evidence>
<sequence length="264" mass="27941">MPADVIRATLRSAERLGRDVADVPIVVIAHALGVSRSTLLRQLGGSRRPLDDAVRDIGVDPGGRPPVKVRAVESAAALIGAGGVSSATLEAIAEDAECSVHSLYAAFGGREGLLRAVYDRYIPALDMEDVIGSPSTDLTQMVRTIHRTLADLYLREPRVLAAVLGETLARPAGTGAGALIEHGALRLIAVLERWLDGEVAAGRIRDLPRSLLIQQLISPVSVHAIMRPGLVNFPQVALPELEATCDFFADAFVRAVAIDGTAAR</sequence>
<feature type="DNA-binding region" description="H-T-H motif" evidence="4">
    <location>
        <begin position="88"/>
        <end position="107"/>
    </location>
</feature>
<evidence type="ECO:0000313" key="6">
    <source>
        <dbReference type="EMBL" id="MCV7170423.1"/>
    </source>
</evidence>
<dbReference type="GO" id="GO:0000976">
    <property type="term" value="F:transcription cis-regulatory region binding"/>
    <property type="evidence" value="ECO:0007669"/>
    <property type="project" value="TreeGrafter"/>
</dbReference>
<keyword evidence="2 4" id="KW-0238">DNA-binding</keyword>
<feature type="domain" description="HTH tetR-type" evidence="5">
    <location>
        <begin position="65"/>
        <end position="125"/>
    </location>
</feature>
<reference evidence="6" key="1">
    <citation type="submission" date="2020-07" db="EMBL/GenBank/DDBJ databases">
        <authorList>
            <person name="Pettersson B.M.F."/>
            <person name="Behra P.R.K."/>
            <person name="Ramesh M."/>
            <person name="Das S."/>
            <person name="Dasgupta S."/>
            <person name="Kirsebom L.A."/>
        </authorList>
    </citation>
    <scope>NUCLEOTIDE SEQUENCE</scope>
    <source>
        <strain evidence="6">DSM 44615</strain>
    </source>
</reference>
<dbReference type="Gene3D" id="1.10.357.10">
    <property type="entry name" value="Tetracycline Repressor, domain 2"/>
    <property type="match status" value="1"/>
</dbReference>
<name>A0A9X2Y9F3_9MYCO</name>
<organism evidence="6 7">
    <name type="scientific">[Mycobacterium] manitobense</name>
    <dbReference type="NCBI Taxonomy" id="190147"/>
    <lineage>
        <taxon>Bacteria</taxon>
        <taxon>Bacillati</taxon>
        <taxon>Actinomycetota</taxon>
        <taxon>Actinomycetes</taxon>
        <taxon>Mycobacteriales</taxon>
        <taxon>Mycobacteriaceae</taxon>
        <taxon>Mycolicibacterium</taxon>
    </lineage>
</organism>
<evidence type="ECO:0000256" key="2">
    <source>
        <dbReference type="ARBA" id="ARBA00023125"/>
    </source>
</evidence>
<dbReference type="RefSeq" id="WP_264012611.1">
    <property type="nucleotide sequence ID" value="NZ_JACKSJ010000085.1"/>
</dbReference>
<evidence type="ECO:0000259" key="5">
    <source>
        <dbReference type="PROSITE" id="PS50977"/>
    </source>
</evidence>
<dbReference type="InterPro" id="IPR050109">
    <property type="entry name" value="HTH-type_TetR-like_transc_reg"/>
</dbReference>
<keyword evidence="3" id="KW-0804">Transcription</keyword>
<dbReference type="Pfam" id="PF00440">
    <property type="entry name" value="TetR_N"/>
    <property type="match status" value="1"/>
</dbReference>
<protein>
    <submittedName>
        <fullName evidence="6">TetR/AcrR family transcriptional regulator</fullName>
    </submittedName>
</protein>
<dbReference type="PANTHER" id="PTHR30055:SF234">
    <property type="entry name" value="HTH-TYPE TRANSCRIPTIONAL REGULATOR BETI"/>
    <property type="match status" value="1"/>
</dbReference>
<comment type="caution">
    <text evidence="6">The sequence shown here is derived from an EMBL/GenBank/DDBJ whole genome shotgun (WGS) entry which is preliminary data.</text>
</comment>
<dbReference type="Proteomes" id="UP001140293">
    <property type="component" value="Unassembled WGS sequence"/>
</dbReference>
<dbReference type="PANTHER" id="PTHR30055">
    <property type="entry name" value="HTH-TYPE TRANSCRIPTIONAL REGULATOR RUTR"/>
    <property type="match status" value="1"/>
</dbReference>
<dbReference type="EMBL" id="JACKSJ010000085">
    <property type="protein sequence ID" value="MCV7170423.1"/>
    <property type="molecule type" value="Genomic_DNA"/>
</dbReference>
<keyword evidence="7" id="KW-1185">Reference proteome</keyword>
<accession>A0A9X2Y9F3</accession>
<evidence type="ECO:0000256" key="1">
    <source>
        <dbReference type="ARBA" id="ARBA00023015"/>
    </source>
</evidence>
<proteinExistence type="predicted"/>
<keyword evidence="1" id="KW-0805">Transcription regulation</keyword>
<dbReference type="AlphaFoldDB" id="A0A9X2Y9F3"/>
<reference evidence="6" key="2">
    <citation type="journal article" date="2022" name="BMC Genomics">
        <title>Comparative genome analysis of mycobacteria focusing on tRNA and non-coding RNA.</title>
        <authorList>
            <person name="Behra P.R.K."/>
            <person name="Pettersson B.M.F."/>
            <person name="Ramesh M."/>
            <person name="Das S."/>
            <person name="Dasgupta S."/>
            <person name="Kirsebom L.A."/>
        </authorList>
    </citation>
    <scope>NUCLEOTIDE SEQUENCE</scope>
    <source>
        <strain evidence="6">DSM 44615</strain>
    </source>
</reference>
<dbReference type="PROSITE" id="PS50977">
    <property type="entry name" value="HTH_TETR_2"/>
    <property type="match status" value="1"/>
</dbReference>